<evidence type="ECO:0000313" key="9">
    <source>
        <dbReference type="Proteomes" id="UP001347796"/>
    </source>
</evidence>
<proteinExistence type="inferred from homology"/>
<feature type="transmembrane region" description="Helical" evidence="7">
    <location>
        <begin position="167"/>
        <end position="187"/>
    </location>
</feature>
<organism evidence="8 9">
    <name type="scientific">Patella caerulea</name>
    <name type="common">Rayed Mediterranean limpet</name>
    <dbReference type="NCBI Taxonomy" id="87958"/>
    <lineage>
        <taxon>Eukaryota</taxon>
        <taxon>Metazoa</taxon>
        <taxon>Spiralia</taxon>
        <taxon>Lophotrochozoa</taxon>
        <taxon>Mollusca</taxon>
        <taxon>Gastropoda</taxon>
        <taxon>Patellogastropoda</taxon>
        <taxon>Patelloidea</taxon>
        <taxon>Patellidae</taxon>
        <taxon>Patella</taxon>
    </lineage>
</organism>
<keyword evidence="9" id="KW-1185">Reference proteome</keyword>
<keyword evidence="5" id="KW-0539">Nucleus</keyword>
<dbReference type="PANTHER" id="PTHR12265">
    <property type="entry name" value="TRANSMEMBRANE PROTEIN 53"/>
    <property type="match status" value="1"/>
</dbReference>
<evidence type="ECO:0000256" key="7">
    <source>
        <dbReference type="SAM" id="Phobius"/>
    </source>
</evidence>
<gene>
    <name evidence="8" type="ORF">SNE40_011275</name>
</gene>
<dbReference type="SUPFAM" id="SSF53474">
    <property type="entry name" value="alpha/beta-Hydrolases"/>
    <property type="match status" value="1"/>
</dbReference>
<keyword evidence="3 7" id="KW-1133">Transmembrane helix</keyword>
<name>A0AAN8JN98_PATCE</name>
<evidence type="ECO:0008006" key="10">
    <source>
        <dbReference type="Google" id="ProtNLM"/>
    </source>
</evidence>
<reference evidence="8 9" key="1">
    <citation type="submission" date="2024-01" db="EMBL/GenBank/DDBJ databases">
        <title>The genome of the rayed Mediterranean limpet Patella caerulea (Linnaeus, 1758).</title>
        <authorList>
            <person name="Anh-Thu Weber A."/>
            <person name="Halstead-Nussloch G."/>
        </authorList>
    </citation>
    <scope>NUCLEOTIDE SEQUENCE [LARGE SCALE GENOMIC DNA]</scope>
    <source>
        <strain evidence="8">AATW-2023a</strain>
        <tissue evidence="8">Whole specimen</tissue>
    </source>
</reference>
<dbReference type="InterPro" id="IPR008547">
    <property type="entry name" value="DUF829_TMEM53"/>
</dbReference>
<accession>A0AAN8JN98</accession>
<comment type="similarity">
    <text evidence="1">Belongs to the TMEM53 family.</text>
</comment>
<protein>
    <recommendedName>
        <fullName evidence="10">Transmembrane protein 53</fullName>
    </recommendedName>
</protein>
<evidence type="ECO:0000256" key="2">
    <source>
        <dbReference type="ARBA" id="ARBA00022692"/>
    </source>
</evidence>
<evidence type="ECO:0000256" key="3">
    <source>
        <dbReference type="ARBA" id="ARBA00022989"/>
    </source>
</evidence>
<dbReference type="Pfam" id="PF05705">
    <property type="entry name" value="DUF829"/>
    <property type="match status" value="1"/>
</dbReference>
<dbReference type="InterPro" id="IPR029058">
    <property type="entry name" value="AB_hydrolase_fold"/>
</dbReference>
<evidence type="ECO:0000256" key="6">
    <source>
        <dbReference type="ARBA" id="ARBA00034303"/>
    </source>
</evidence>
<sequence length="280" mass="32445">MSDNIKCIFTYPISTTDDEIDNFSVIETADLHEKRPVIVLLGWAGCLDKHLAKYSAIYEQKRYITVRCICPTSVLFFNHGKLAGLSRELLQSLYDKKLSQHPIFFHIFSNGGCYVYCNISKLLHGSDEYRSLNVHGCIFDSAPGKRRFLKATKAFMATLRVNIVFKYLLGFCCMIFLVVSYVYTLLLQTQTKSKNAFLLYEGIAHDEGRWPEMFLYSKADETIYHTDIEEIIDYRKKAGVNVFSTCWDDSPHVKHFPRHKEVYTTLCHQFINTCLNYNKS</sequence>
<keyword evidence="4 7" id="KW-0472">Membrane</keyword>
<evidence type="ECO:0000313" key="8">
    <source>
        <dbReference type="EMBL" id="KAK6178764.1"/>
    </source>
</evidence>
<dbReference type="Proteomes" id="UP001347796">
    <property type="component" value="Unassembled WGS sequence"/>
</dbReference>
<comment type="caution">
    <text evidence="8">The sequence shown here is derived from an EMBL/GenBank/DDBJ whole genome shotgun (WGS) entry which is preliminary data.</text>
</comment>
<comment type="subcellular location">
    <subcellularLocation>
        <location evidence="6">Nucleus outer membrane</location>
        <topology evidence="6">Single-pass membrane protein</topology>
    </subcellularLocation>
</comment>
<keyword evidence="2 7" id="KW-0812">Transmembrane</keyword>
<dbReference type="EMBL" id="JAZGQO010000008">
    <property type="protein sequence ID" value="KAK6178764.1"/>
    <property type="molecule type" value="Genomic_DNA"/>
</dbReference>
<evidence type="ECO:0000256" key="1">
    <source>
        <dbReference type="ARBA" id="ARBA00007387"/>
    </source>
</evidence>
<evidence type="ECO:0000256" key="5">
    <source>
        <dbReference type="ARBA" id="ARBA00023242"/>
    </source>
</evidence>
<dbReference type="GO" id="GO:0005640">
    <property type="term" value="C:nuclear outer membrane"/>
    <property type="evidence" value="ECO:0007669"/>
    <property type="project" value="UniProtKB-SubCell"/>
</dbReference>
<evidence type="ECO:0000256" key="4">
    <source>
        <dbReference type="ARBA" id="ARBA00023136"/>
    </source>
</evidence>
<dbReference type="PANTHER" id="PTHR12265:SF30">
    <property type="entry name" value="TRANSMEMBRANE PROTEIN 53"/>
    <property type="match status" value="1"/>
</dbReference>
<dbReference type="AlphaFoldDB" id="A0AAN8JN98"/>